<name>A0ABT0KTX9_9GAMM</name>
<comment type="caution">
    <text evidence="2">The sequence shown here is derived from an EMBL/GenBank/DDBJ whole genome shotgun (WGS) entry which is preliminary data.</text>
</comment>
<keyword evidence="1" id="KW-0812">Transmembrane</keyword>
<dbReference type="RefSeq" id="WP_248956709.1">
    <property type="nucleotide sequence ID" value="NZ_JAKIKU010000013.1"/>
</dbReference>
<feature type="transmembrane region" description="Helical" evidence="1">
    <location>
        <begin position="64"/>
        <end position="81"/>
    </location>
</feature>
<evidence type="ECO:0000256" key="1">
    <source>
        <dbReference type="SAM" id="Phobius"/>
    </source>
</evidence>
<evidence type="ECO:0000313" key="2">
    <source>
        <dbReference type="EMBL" id="MCL1047290.1"/>
    </source>
</evidence>
<keyword evidence="1" id="KW-1133">Transmembrane helix</keyword>
<proteinExistence type="predicted"/>
<sequence length="123" mass="13619">MASIILPVALLILSFMVKMSIEREVDLPKALQSLIELPSDIMFLSSSLVIAYILGNTSEIDDGLLWFVGCVVLSIIVVLLWRKSESQLSKKSWHALWISTISYLIAIPVLVLSISINIPVVQP</sequence>
<feature type="transmembrane region" description="Helical" evidence="1">
    <location>
        <begin position="93"/>
        <end position="118"/>
    </location>
</feature>
<reference evidence="2 3" key="1">
    <citation type="submission" date="2022-01" db="EMBL/GenBank/DDBJ databases">
        <title>Whole genome-based taxonomy of the Shewanellaceae.</title>
        <authorList>
            <person name="Martin-Rodriguez A.J."/>
        </authorList>
    </citation>
    <scope>NUCLEOTIDE SEQUENCE [LARGE SCALE GENOMIC DNA]</scope>
    <source>
        <strain evidence="2 3">DSM 24955</strain>
    </source>
</reference>
<organism evidence="2 3">
    <name type="scientific">Shewanella electrodiphila</name>
    <dbReference type="NCBI Taxonomy" id="934143"/>
    <lineage>
        <taxon>Bacteria</taxon>
        <taxon>Pseudomonadati</taxon>
        <taxon>Pseudomonadota</taxon>
        <taxon>Gammaproteobacteria</taxon>
        <taxon>Alteromonadales</taxon>
        <taxon>Shewanellaceae</taxon>
        <taxon>Shewanella</taxon>
    </lineage>
</organism>
<evidence type="ECO:0000313" key="3">
    <source>
        <dbReference type="Proteomes" id="UP001202134"/>
    </source>
</evidence>
<accession>A0ABT0KTX9</accession>
<keyword evidence="1" id="KW-0472">Membrane</keyword>
<keyword evidence="3" id="KW-1185">Reference proteome</keyword>
<protein>
    <submittedName>
        <fullName evidence="2">Uncharacterized protein</fullName>
    </submittedName>
</protein>
<gene>
    <name evidence="2" type="ORF">L2737_18480</name>
</gene>
<dbReference type="Proteomes" id="UP001202134">
    <property type="component" value="Unassembled WGS sequence"/>
</dbReference>
<dbReference type="EMBL" id="JAKIKU010000013">
    <property type="protein sequence ID" value="MCL1047290.1"/>
    <property type="molecule type" value="Genomic_DNA"/>
</dbReference>